<evidence type="ECO:0000256" key="1">
    <source>
        <dbReference type="ARBA" id="ARBA00004370"/>
    </source>
</evidence>
<evidence type="ECO:0000313" key="8">
    <source>
        <dbReference type="Proteomes" id="UP000631181"/>
    </source>
</evidence>
<feature type="region of interest" description="Disordered" evidence="5">
    <location>
        <begin position="295"/>
        <end position="371"/>
    </location>
</feature>
<dbReference type="InterPro" id="IPR000626">
    <property type="entry name" value="Ubiquitin-like_dom"/>
</dbReference>
<name>A0A8J8W3W6_9EURO</name>
<feature type="domain" description="Ubiquitin-like" evidence="6">
    <location>
        <begin position="24"/>
        <end position="90"/>
    </location>
</feature>
<feature type="region of interest" description="Disordered" evidence="5">
    <location>
        <begin position="526"/>
        <end position="599"/>
    </location>
</feature>
<keyword evidence="4" id="KW-0472">Membrane</keyword>
<dbReference type="Gene3D" id="3.10.20.90">
    <property type="entry name" value="Phosphatidylinositol 3-kinase Catalytic Subunit, Chain A, domain 1"/>
    <property type="match status" value="1"/>
</dbReference>
<dbReference type="OrthoDB" id="21589at2759"/>
<dbReference type="PANTHER" id="PTHR12943:SF27">
    <property type="entry name" value="HOMOCYSTEINE-INDUCED ENDOPLASMIC RETICULUM PROTEIN, ISOFORM A"/>
    <property type="match status" value="1"/>
</dbReference>
<dbReference type="InterPro" id="IPR029071">
    <property type="entry name" value="Ubiquitin-like_domsf"/>
</dbReference>
<comment type="subcellular location">
    <subcellularLocation>
        <location evidence="1">Membrane</location>
    </subcellularLocation>
</comment>
<evidence type="ECO:0000259" key="6">
    <source>
        <dbReference type="PROSITE" id="PS50053"/>
    </source>
</evidence>
<organism evidence="7 8">
    <name type="scientific">Penicillium ucsense</name>
    <dbReference type="NCBI Taxonomy" id="2839758"/>
    <lineage>
        <taxon>Eukaryota</taxon>
        <taxon>Fungi</taxon>
        <taxon>Dikarya</taxon>
        <taxon>Ascomycota</taxon>
        <taxon>Pezizomycotina</taxon>
        <taxon>Eurotiomycetes</taxon>
        <taxon>Eurotiomycetidae</taxon>
        <taxon>Eurotiales</taxon>
        <taxon>Aspergillaceae</taxon>
        <taxon>Penicillium</taxon>
    </lineage>
</organism>
<sequence>MASSETPATAMASPTEQQSDDSPQMITINVLNPSLPSPGRVTLRDVPLETTVGQLRRQISQSLPNQALSTTQRLIYLGRVLVNDNSTLSETFGPVEQTEFSIHLVLPPAPSPATQNAPGSAGVPSVNGSGPLPALLASHMAAVNNAMRQAADGSHSQVQHVSNHTQPLVAAQTWPHASIVQSNLASGHENDEYDVLRRELEKAENGVNHHLIPSHETLYQLRRRIEQQQQHRLAASQAQPGTVDTSRDFDALQQRVEALYRRIDSLPPNPSQRAEQPFLDLRSHQRIYLLSAPDGRKSLIIPPPPSASPSVSRPTPSLQQNLPLTLFPSTSSNVLHPPSDSLNHEQTSGQPQPTRTIQTNQADNGHPRGQNPAVILQNALNRHAANAQPRREIENILAGNFVSRIWLFMRLYFFIFMITNPGSWTRYLLVTAAILVTLASESSIPERLHGALIAPVQRHLERLTQMGGPADPARPAAGAGAEGNARNPAWGELWATVQSMERAVVLLLASLVPGIGERQVEARNAAEAEAERQRQEEQQRLLEQQREQEEQQRATAAEAENQSVSQSDDVARGAETEETINEGSFTEQPQPEKLTATAS</sequence>
<protein>
    <recommendedName>
        <fullName evidence="6">Ubiquitin-like domain-containing protein</fullName>
    </recommendedName>
</protein>
<evidence type="ECO:0000256" key="4">
    <source>
        <dbReference type="ARBA" id="ARBA00023136"/>
    </source>
</evidence>
<feature type="compositionally biased region" description="Basic and acidic residues" evidence="5">
    <location>
        <begin position="526"/>
        <end position="552"/>
    </location>
</feature>
<keyword evidence="2" id="KW-0812">Transmembrane</keyword>
<proteinExistence type="predicted"/>
<accession>A0A8J8W3W6</accession>
<evidence type="ECO:0000256" key="3">
    <source>
        <dbReference type="ARBA" id="ARBA00022989"/>
    </source>
</evidence>
<reference evidence="7" key="1">
    <citation type="journal article" date="2020" name="Front. Microbiol.">
        <title>Gene regulatory networks of Penicillium echinulatum 2HH and Penicillium oxalicum 114-2 inferred by a computational biology approach.</title>
        <authorList>
            <person name="Lenz A.R."/>
            <person name="Galan-Vasquez E."/>
            <person name="Balbinot E."/>
            <person name="De Abreu F.P."/>
            <person name="De Oliveira N.S."/>
            <person name="Da Rosa L.O."/>
            <person name="De Avila E Silva S."/>
            <person name="Camassola M."/>
            <person name="Dillon A.J.P."/>
            <person name="Perez-Rueda E."/>
        </authorList>
    </citation>
    <scope>NUCLEOTIDE SEQUENCE</scope>
    <source>
        <strain evidence="7">S1M29</strain>
    </source>
</reference>
<dbReference type="GO" id="GO:0030968">
    <property type="term" value="P:endoplasmic reticulum unfolded protein response"/>
    <property type="evidence" value="ECO:0007669"/>
    <property type="project" value="TreeGrafter"/>
</dbReference>
<keyword evidence="3" id="KW-1133">Transmembrane helix</keyword>
<evidence type="ECO:0000256" key="5">
    <source>
        <dbReference type="SAM" id="MobiDB-lite"/>
    </source>
</evidence>
<dbReference type="PANTHER" id="PTHR12943">
    <property type="entry name" value="HOMOCYSTEINE-RESPONSIVE ENDOPLASMIC RETICULUM-RESIDENT UNIQUITIN-LIKE DOMAIN HERPUD PROTEIN FAMILY MEMBER"/>
    <property type="match status" value="1"/>
</dbReference>
<comment type="caution">
    <text evidence="7">The sequence shown here is derived from an EMBL/GenBank/DDBJ whole genome shotgun (WGS) entry which is preliminary data.</text>
</comment>
<dbReference type="Proteomes" id="UP000631181">
    <property type="component" value="Unassembled WGS sequence"/>
</dbReference>
<gene>
    <name evidence="7" type="ORF">PECM_006060</name>
</gene>
<dbReference type="PROSITE" id="PS50053">
    <property type="entry name" value="UBIQUITIN_2"/>
    <property type="match status" value="1"/>
</dbReference>
<feature type="compositionally biased region" description="Polar residues" evidence="5">
    <location>
        <begin position="318"/>
        <end position="363"/>
    </location>
</feature>
<feature type="compositionally biased region" description="Low complexity" evidence="5">
    <location>
        <begin position="308"/>
        <end position="317"/>
    </location>
</feature>
<dbReference type="SUPFAM" id="SSF54236">
    <property type="entry name" value="Ubiquitin-like"/>
    <property type="match status" value="1"/>
</dbReference>
<dbReference type="AlphaFoldDB" id="A0A8J8W3W6"/>
<dbReference type="Pfam" id="PF00240">
    <property type="entry name" value="ubiquitin"/>
    <property type="match status" value="1"/>
</dbReference>
<dbReference type="GO" id="GO:0016020">
    <property type="term" value="C:membrane"/>
    <property type="evidence" value="ECO:0007669"/>
    <property type="project" value="UniProtKB-SubCell"/>
</dbReference>
<evidence type="ECO:0000256" key="2">
    <source>
        <dbReference type="ARBA" id="ARBA00022692"/>
    </source>
</evidence>
<feature type="compositionally biased region" description="Low complexity" evidence="5">
    <location>
        <begin position="553"/>
        <end position="562"/>
    </location>
</feature>
<evidence type="ECO:0000313" key="7">
    <source>
        <dbReference type="EMBL" id="KAF7716113.1"/>
    </source>
</evidence>
<keyword evidence="8" id="KW-1185">Reference proteome</keyword>
<feature type="region of interest" description="Disordered" evidence="5">
    <location>
        <begin position="1"/>
        <end position="23"/>
    </location>
</feature>
<dbReference type="InterPro" id="IPR039751">
    <property type="entry name" value="HERPUD1/2"/>
</dbReference>
<dbReference type="EMBL" id="WIWV01000046">
    <property type="protein sequence ID" value="KAF7716113.1"/>
    <property type="molecule type" value="Genomic_DNA"/>
</dbReference>